<dbReference type="InterPro" id="IPR020556">
    <property type="entry name" value="Amidase_CS"/>
</dbReference>
<proteinExistence type="inferred from homology"/>
<dbReference type="PANTHER" id="PTHR11895:SF7">
    <property type="entry name" value="GLUTAMYL-TRNA(GLN) AMIDOTRANSFERASE SUBUNIT A, MITOCHONDRIAL"/>
    <property type="match status" value="1"/>
</dbReference>
<accession>A0AB35WRX6</accession>
<dbReference type="Proteomes" id="UP001307839">
    <property type="component" value="Unassembled WGS sequence"/>
</dbReference>
<gene>
    <name evidence="4" type="ORF">V0R53_05680</name>
</gene>
<dbReference type="AlphaFoldDB" id="A0AB35WRX6"/>
<dbReference type="Gene3D" id="3.90.1300.10">
    <property type="entry name" value="Amidase signature (AS) domain"/>
    <property type="match status" value="1"/>
</dbReference>
<feature type="domain" description="Amidase" evidence="3">
    <location>
        <begin position="25"/>
        <end position="446"/>
    </location>
</feature>
<protein>
    <submittedName>
        <fullName evidence="4">Amidase</fullName>
        <ecNumber evidence="4">3.5.1.4</ecNumber>
    </submittedName>
</protein>
<reference evidence="4 5" key="1">
    <citation type="submission" date="2024-01" db="EMBL/GenBank/DDBJ databases">
        <title>Unpublished Manusciprt.</title>
        <authorList>
            <person name="Duman M."/>
            <person name="Valdes E.G."/>
            <person name="Ajmi N."/>
            <person name="Altun S."/>
            <person name="Saticioglu I.B."/>
        </authorList>
    </citation>
    <scope>NUCLEOTIDE SEQUENCE [LARGE SCALE GENOMIC DNA]</scope>
    <source>
        <strain evidence="4 5">120P</strain>
    </source>
</reference>
<name>A0AB35WRX6_9PSED</name>
<dbReference type="PROSITE" id="PS00571">
    <property type="entry name" value="AMIDASES"/>
    <property type="match status" value="1"/>
</dbReference>
<dbReference type="SUPFAM" id="SSF75304">
    <property type="entry name" value="Amidase signature (AS) enzymes"/>
    <property type="match status" value="1"/>
</dbReference>
<organism evidence="4 5">
    <name type="scientific">Pseudomonas auratipiscis</name>
    <dbReference type="NCBI Taxonomy" id="3115853"/>
    <lineage>
        <taxon>Bacteria</taxon>
        <taxon>Pseudomonadati</taxon>
        <taxon>Pseudomonadota</taxon>
        <taxon>Gammaproteobacteria</taxon>
        <taxon>Pseudomonadales</taxon>
        <taxon>Pseudomonadaceae</taxon>
        <taxon>Pseudomonas</taxon>
    </lineage>
</organism>
<dbReference type="PANTHER" id="PTHR11895">
    <property type="entry name" value="TRANSAMIDASE"/>
    <property type="match status" value="1"/>
</dbReference>
<dbReference type="NCBIfam" id="NF004815">
    <property type="entry name" value="PRK06169.1"/>
    <property type="match status" value="1"/>
</dbReference>
<keyword evidence="4" id="KW-0378">Hydrolase</keyword>
<dbReference type="Pfam" id="PF01425">
    <property type="entry name" value="Amidase"/>
    <property type="match status" value="1"/>
</dbReference>
<dbReference type="InterPro" id="IPR000120">
    <property type="entry name" value="Amidase"/>
</dbReference>
<evidence type="ECO:0000313" key="4">
    <source>
        <dbReference type="EMBL" id="MEE1865880.1"/>
    </source>
</evidence>
<dbReference type="GO" id="GO:0004040">
    <property type="term" value="F:amidase activity"/>
    <property type="evidence" value="ECO:0007669"/>
    <property type="project" value="UniProtKB-EC"/>
</dbReference>
<comment type="caution">
    <text evidence="4">The sequence shown here is derived from an EMBL/GenBank/DDBJ whole genome shotgun (WGS) entry which is preliminary data.</text>
</comment>
<feature type="region of interest" description="Disordered" evidence="2">
    <location>
        <begin position="90"/>
        <end position="109"/>
    </location>
</feature>
<dbReference type="InterPro" id="IPR036928">
    <property type="entry name" value="AS_sf"/>
</dbReference>
<dbReference type="EC" id="3.5.1.4" evidence="4"/>
<dbReference type="RefSeq" id="WP_330079023.1">
    <property type="nucleotide sequence ID" value="NZ_JAZDCU010000003.1"/>
</dbReference>
<dbReference type="EMBL" id="JAZDQP010000003">
    <property type="protein sequence ID" value="MEE1865880.1"/>
    <property type="molecule type" value="Genomic_DNA"/>
</dbReference>
<evidence type="ECO:0000256" key="1">
    <source>
        <dbReference type="ARBA" id="ARBA00009199"/>
    </source>
</evidence>
<evidence type="ECO:0000256" key="2">
    <source>
        <dbReference type="SAM" id="MobiDB-lite"/>
    </source>
</evidence>
<keyword evidence="5" id="KW-1185">Reference proteome</keyword>
<sequence>MRSVCDLSAIEMINAFRSKELSPVEVTREVIERAHNIQPLLNAFCLIDEAGALQAARQSEKAWYSGNNIRALEGVPVSIKDVTTVRGWHLGRGSLTSEGNPPAASDSPSVERLRNAGAVLFASTTSCEGGWKAVTDSPRTGITRNPYDLEKTPGGSSGGAAVAVACGAGPIALGSDGGGSIRIPASFTGIFGFKPQYGRVPQYPLGAHYTNMSHQGPMTRCVDDAALALQVMSGIHPMDPDTLPAFLKDDFVGLEGATLQGMRIAITLDYGFMTVAPEIASAYESLPRLLQELGAEVVHLEPVDDWRQTYRTLWQAGAAQAIRRLPEVLRQKVDPGFLAVAAKGEAIAIEEYLEANMARISYRHMCSRLFGEVDAVISPTVAVLPFKTGVDTPSLAFSDWLDWAGISLLANLTGQPAASVPFGYSNRGLPIGLQILGAAYEDVKVLKISKALETANPISRSPNELMEQLSR</sequence>
<evidence type="ECO:0000259" key="3">
    <source>
        <dbReference type="Pfam" id="PF01425"/>
    </source>
</evidence>
<evidence type="ECO:0000313" key="5">
    <source>
        <dbReference type="Proteomes" id="UP001307839"/>
    </source>
</evidence>
<dbReference type="InterPro" id="IPR023631">
    <property type="entry name" value="Amidase_dom"/>
</dbReference>
<comment type="similarity">
    <text evidence="1">Belongs to the amidase family.</text>
</comment>